<sequence length="219" mass="26082">MIRRIYYALKLYKIKNKFISFQKRRNLKNKKNELIEIIINFFNDNSYQYWLEYGTLLGAIRSNSILPHDNDIDFGMLKKEWSNEIRNQLKKLGFKLIREFKVNNLVYEESYNFKGVTVDIFYSDITNGNLITPVFRPFWGLTWIESLKIKGGVELYEFTNPYNGFKKITFENHEISIPVNSHEHLISYYNENYMIPIKNWQGKNSAKPTNKLGIPIINN</sequence>
<dbReference type="Proteomes" id="UP000032930">
    <property type="component" value="Chromosome"/>
</dbReference>
<dbReference type="PANTHER" id="PTHR43404:SF2">
    <property type="entry name" value="LIPOPOLYSACCHARIDE CHOLINEPHOSPHOTRANSFERASE LICD"/>
    <property type="match status" value="1"/>
</dbReference>
<dbReference type="KEGG" id="xbv:XBW1_4664"/>
<dbReference type="InterPro" id="IPR052942">
    <property type="entry name" value="LPS_cholinephosphotransferase"/>
</dbReference>
<dbReference type="EMBL" id="FO818637">
    <property type="protein sequence ID" value="CDM92007.1"/>
    <property type="molecule type" value="Genomic_DNA"/>
</dbReference>
<dbReference type="GO" id="GO:0009100">
    <property type="term" value="P:glycoprotein metabolic process"/>
    <property type="evidence" value="ECO:0007669"/>
    <property type="project" value="UniProtKB-ARBA"/>
</dbReference>
<evidence type="ECO:0000259" key="1">
    <source>
        <dbReference type="Pfam" id="PF04991"/>
    </source>
</evidence>
<feature type="domain" description="LicD/FKTN/FKRP nucleotidyltransferase" evidence="1">
    <location>
        <begin position="46"/>
        <end position="83"/>
    </location>
</feature>
<dbReference type="RefSeq" id="WP_051869067.1">
    <property type="nucleotide sequence ID" value="NZ_CAWMEF010000001.1"/>
</dbReference>
<protein>
    <recommendedName>
        <fullName evidence="1">LicD/FKTN/FKRP nucleotidyltransferase domain-containing protein</fullName>
    </recommendedName>
</protein>
<dbReference type="InterPro" id="IPR007074">
    <property type="entry name" value="LicD/FKTN/FKRP_NTP_transf"/>
</dbReference>
<dbReference type="AlphaFoldDB" id="A0A0B6XDR6"/>
<evidence type="ECO:0000313" key="3">
    <source>
        <dbReference type="Proteomes" id="UP000032930"/>
    </source>
</evidence>
<reference evidence="2 3" key="1">
    <citation type="submission" date="2014-02" db="EMBL/GenBank/DDBJ databases">
        <authorList>
            <person name="Genoscope - CEA"/>
        </authorList>
    </citation>
    <scope>NUCLEOTIDE SEQUENCE [LARGE SCALE GENOMIC DNA]</scope>
    <source>
        <strain evidence="2 3">CS03</strain>
    </source>
</reference>
<organism evidence="2 3">
    <name type="scientific">Xenorhabdus bovienii</name>
    <name type="common">Xenorhabdus nematophila subsp. bovienii</name>
    <dbReference type="NCBI Taxonomy" id="40576"/>
    <lineage>
        <taxon>Bacteria</taxon>
        <taxon>Pseudomonadati</taxon>
        <taxon>Pseudomonadota</taxon>
        <taxon>Gammaproteobacteria</taxon>
        <taxon>Enterobacterales</taxon>
        <taxon>Morganellaceae</taxon>
        <taxon>Xenorhabdus</taxon>
    </lineage>
</organism>
<evidence type="ECO:0000313" key="2">
    <source>
        <dbReference type="EMBL" id="CDM92007.1"/>
    </source>
</evidence>
<dbReference type="Pfam" id="PF04991">
    <property type="entry name" value="LicD"/>
    <property type="match status" value="1"/>
</dbReference>
<accession>A0A0B6XDR6</accession>
<gene>
    <name evidence="2" type="ORF">XBW1_4664</name>
</gene>
<dbReference type="PANTHER" id="PTHR43404">
    <property type="entry name" value="LIPOPOLYSACCHARIDE CHOLINEPHOSPHOTRANSFERASE LICD"/>
    <property type="match status" value="1"/>
</dbReference>
<proteinExistence type="predicted"/>
<name>A0A0B6XDR6_XENBV</name>